<name>A0ABT8A1H8_9PROT</name>
<proteinExistence type="predicted"/>
<dbReference type="Proteomes" id="UP001529369">
    <property type="component" value="Unassembled WGS sequence"/>
</dbReference>
<protein>
    <submittedName>
        <fullName evidence="3">Carboxymuconolactone decarboxylase family protein</fullName>
    </submittedName>
</protein>
<feature type="domain" description="Carboxymuconolactone decarboxylase-like" evidence="2">
    <location>
        <begin position="38"/>
        <end position="122"/>
    </location>
</feature>
<gene>
    <name evidence="3" type="ORF">QWZ14_04300</name>
</gene>
<evidence type="ECO:0000259" key="2">
    <source>
        <dbReference type="Pfam" id="PF02627"/>
    </source>
</evidence>
<dbReference type="SUPFAM" id="SSF69118">
    <property type="entry name" value="AhpD-like"/>
    <property type="match status" value="1"/>
</dbReference>
<keyword evidence="1" id="KW-0732">Signal</keyword>
<evidence type="ECO:0000256" key="1">
    <source>
        <dbReference type="SAM" id="SignalP"/>
    </source>
</evidence>
<evidence type="ECO:0000313" key="4">
    <source>
        <dbReference type="Proteomes" id="UP001529369"/>
    </source>
</evidence>
<dbReference type="InterPro" id="IPR029032">
    <property type="entry name" value="AhpD-like"/>
</dbReference>
<dbReference type="RefSeq" id="WP_290315339.1">
    <property type="nucleotide sequence ID" value="NZ_JAUFPN010000037.1"/>
</dbReference>
<reference evidence="4" key="1">
    <citation type="journal article" date="2019" name="Int. J. Syst. Evol. Microbiol.">
        <title>The Global Catalogue of Microorganisms (GCM) 10K type strain sequencing project: providing services to taxonomists for standard genome sequencing and annotation.</title>
        <authorList>
            <consortium name="The Broad Institute Genomics Platform"/>
            <consortium name="The Broad Institute Genome Sequencing Center for Infectious Disease"/>
            <person name="Wu L."/>
            <person name="Ma J."/>
        </authorList>
    </citation>
    <scope>NUCLEOTIDE SEQUENCE [LARGE SCALE GENOMIC DNA]</scope>
    <source>
        <strain evidence="4">CECT 7131</strain>
    </source>
</reference>
<dbReference type="PANTHER" id="PTHR33570">
    <property type="entry name" value="4-CARBOXYMUCONOLACTONE DECARBOXYLASE FAMILY PROTEIN"/>
    <property type="match status" value="1"/>
</dbReference>
<keyword evidence="4" id="KW-1185">Reference proteome</keyword>
<sequence>MKLLAATATALSLLASGVAEASGAPAAPSREDLRAVAPALDAYTQNTLAEDLWRRPGLSPRDRSLVTLAVLIARQGAVEMAGQMHLALDNGVTPAEISETITHLAFYSGWPNAMLAVTVAKEVFAERRVPASAIPPAGGERLPLDEAAEARRATGVQENFGEVSPGVVQYTTNPLFRDLWLRPGLAPRDRSLVTVSALVVAGQSAQITYHLGRAMDNGLTRQQASEVLTQTAFYGGWPNTFSALPVFKSVFESRR</sequence>
<dbReference type="EMBL" id="JAUFPN010000037">
    <property type="protein sequence ID" value="MDN3563595.1"/>
    <property type="molecule type" value="Genomic_DNA"/>
</dbReference>
<accession>A0ABT8A1H8</accession>
<dbReference type="PANTHER" id="PTHR33570:SF9">
    <property type="entry name" value="BLL4600 PROTEIN"/>
    <property type="match status" value="1"/>
</dbReference>
<dbReference type="InterPro" id="IPR003779">
    <property type="entry name" value="CMD-like"/>
</dbReference>
<feature type="signal peptide" evidence="1">
    <location>
        <begin position="1"/>
        <end position="21"/>
    </location>
</feature>
<dbReference type="InterPro" id="IPR052512">
    <property type="entry name" value="4CMD/NDH-1_regulator"/>
</dbReference>
<evidence type="ECO:0000313" key="3">
    <source>
        <dbReference type="EMBL" id="MDN3563595.1"/>
    </source>
</evidence>
<feature type="chain" id="PRO_5046391019" evidence="1">
    <location>
        <begin position="22"/>
        <end position="255"/>
    </location>
</feature>
<dbReference type="Gene3D" id="1.20.1290.10">
    <property type="entry name" value="AhpD-like"/>
    <property type="match status" value="1"/>
</dbReference>
<dbReference type="Pfam" id="PF02627">
    <property type="entry name" value="CMD"/>
    <property type="match status" value="2"/>
</dbReference>
<feature type="domain" description="Carboxymuconolactone decarboxylase-like" evidence="2">
    <location>
        <begin position="166"/>
        <end position="248"/>
    </location>
</feature>
<comment type="caution">
    <text evidence="3">The sequence shown here is derived from an EMBL/GenBank/DDBJ whole genome shotgun (WGS) entry which is preliminary data.</text>
</comment>
<organism evidence="3 4">
    <name type="scientific">Paeniroseomonas aquatica</name>
    <dbReference type="NCBI Taxonomy" id="373043"/>
    <lineage>
        <taxon>Bacteria</taxon>
        <taxon>Pseudomonadati</taxon>
        <taxon>Pseudomonadota</taxon>
        <taxon>Alphaproteobacteria</taxon>
        <taxon>Acetobacterales</taxon>
        <taxon>Acetobacteraceae</taxon>
        <taxon>Paeniroseomonas</taxon>
    </lineage>
</organism>